<dbReference type="Gene3D" id="1.10.287.130">
    <property type="match status" value="1"/>
</dbReference>
<dbReference type="InterPro" id="IPR001610">
    <property type="entry name" value="PAC"/>
</dbReference>
<dbReference type="Pfam" id="PF00512">
    <property type="entry name" value="HisKA"/>
    <property type="match status" value="1"/>
</dbReference>
<dbReference type="SMART" id="SM00091">
    <property type="entry name" value="PAS"/>
    <property type="match status" value="7"/>
</dbReference>
<feature type="modified residue" description="4-aspartylphosphate" evidence="6">
    <location>
        <position position="1099"/>
    </location>
</feature>
<dbReference type="PRINTS" id="PR00344">
    <property type="entry name" value="BCTRLSENSOR"/>
</dbReference>
<dbReference type="PROSITE" id="PS50109">
    <property type="entry name" value="HIS_KIN"/>
    <property type="match status" value="1"/>
</dbReference>
<dbReference type="InterPro" id="IPR052162">
    <property type="entry name" value="Sensor_kinase/Photoreceptor"/>
</dbReference>
<dbReference type="InterPro" id="IPR003661">
    <property type="entry name" value="HisK_dim/P_dom"/>
</dbReference>
<keyword evidence="3 6" id="KW-0597">Phosphoprotein</keyword>
<dbReference type="InterPro" id="IPR005467">
    <property type="entry name" value="His_kinase_dom"/>
</dbReference>
<dbReference type="GO" id="GO:0000155">
    <property type="term" value="F:phosphorelay sensor kinase activity"/>
    <property type="evidence" value="ECO:0007669"/>
    <property type="project" value="InterPro"/>
</dbReference>
<evidence type="ECO:0000256" key="5">
    <source>
        <dbReference type="ARBA" id="ARBA00022777"/>
    </source>
</evidence>
<dbReference type="AlphaFoldDB" id="A0A0K6GTX6"/>
<sequence length="1185" mass="130453">MLSLWRWFKKGRAAAPSADAPIPSPAPRLAAPAEVLGRLLAARPGVLSVTVSDDGRVMEASPAFCQQLARPLPHLFGQPLSTLLYPDDAAVSAGTLPTGLPLCFLRPDGAEIWLSAESAPATHAGLSVTVYLFQPVDPALGTPPGVDTLAQIAQRLPQVFYLYDLSAQRISYLNDRLAELLGYPAGWAEGHEDVLRELVHPDDASVLATQRKRVAGLRDGETLETLYRLRHADGRYRWFHAHEGVFSRLPEGTCRELVGTAEDITEKLAGEARIGELEQSSRAGEQRLQLALAAGFMGAWEWDLASDKIVWESHCRAVFGLDLPGYHRASRAFMRLVHPADRRSARDTFMEKLGSCASAYRDEFRIRRPDGQVRWIATHALIVRHLDGQVLRVVGITQDITERRKLDETLWQSESRYRGFAESVPQLLWATDAAGQADDFNRRWFEYTGLEPCASYGSGWLSVVHPEDLTEVRAAWCRAVQADAAYEQPCRLRHHDGSYRWHLAHALPVYDAHGRIARWFGSFTDIDEQKRLAEALQDNEYRLLATLDGAQLGTWTYNPDTESFFADVHAKLMHGFAAHALLASPLDIRERIHPDDLPRLEGRAAQAFASRSEVRYEYRVRLDNGELRWISAVGQYAPRRQCFFGIVQDITDTRRLQDFLAENLALLDTLLENAPEGVAFVDRDFRYVRCNLVAAGLTGRDPDEIIGKTVADVTPHLWPQLEPVFRAALETGQPQTGLEVAAPPIRPGDAVRTLQGSYYPVFTAGSEVPIGVGMMIGDITARKRTEEELLHAKRQAEEANTAKDHFLAVLSHELRTPLTPVLLASQLMEKYPDLPRPLADKVAMIRRNVGLEIKLIDDLLDLTHLTRGSLDVRRVSANLHDIIRHAAEICAPELTAKHQTLVLGLEAGEAGVMGDAARLQQVLWNLLKNSIKFTPEHGRIMVDTFNRDGCIVVEVRDTGLGIDPHVLPRVFDAFEQGGSGIARQYGGLGLGLAISRALTELHDGTLTVHSDGTGKGATFTLTLPLEAAPLRHSAGRHDGPSHGPMVDALRILMVEDHADSAEMLALVLRLRGWQVDVAATASEGLALAQQQPYDVLVSDLGLPDESGLVLVARLRSIQPDLVAVALSGYGKAADIEDSRKAGFALHLTKPVRGEDVERSIEWLVAEAAAGKPVTIEAVGQAADAA</sequence>
<dbReference type="PROSITE" id="PS50110">
    <property type="entry name" value="RESPONSE_REGULATORY"/>
    <property type="match status" value="1"/>
</dbReference>
<evidence type="ECO:0000256" key="2">
    <source>
        <dbReference type="ARBA" id="ARBA00012438"/>
    </source>
</evidence>
<dbReference type="InterPro" id="IPR036890">
    <property type="entry name" value="HATPase_C_sf"/>
</dbReference>
<dbReference type="EMBL" id="CYHA01000002">
    <property type="protein sequence ID" value="CUA82215.1"/>
    <property type="molecule type" value="Genomic_DNA"/>
</dbReference>
<evidence type="ECO:0000256" key="1">
    <source>
        <dbReference type="ARBA" id="ARBA00000085"/>
    </source>
</evidence>
<feature type="domain" description="PAC" evidence="10">
    <location>
        <begin position="486"/>
        <end position="538"/>
    </location>
</feature>
<feature type="domain" description="PAS" evidence="9">
    <location>
        <begin position="663"/>
        <end position="732"/>
    </location>
</feature>
<dbReference type="Gene3D" id="3.30.565.10">
    <property type="entry name" value="Histidine kinase-like ATPase, C-terminal domain"/>
    <property type="match status" value="1"/>
</dbReference>
<dbReference type="SMART" id="SM00086">
    <property type="entry name" value="PAC"/>
    <property type="match status" value="4"/>
</dbReference>
<evidence type="ECO:0000259" key="9">
    <source>
        <dbReference type="PROSITE" id="PS50112"/>
    </source>
</evidence>
<evidence type="ECO:0000256" key="3">
    <source>
        <dbReference type="ARBA" id="ARBA00022553"/>
    </source>
</evidence>
<dbReference type="InterPro" id="IPR035965">
    <property type="entry name" value="PAS-like_dom_sf"/>
</dbReference>
<feature type="domain" description="Histidine kinase" evidence="7">
    <location>
        <begin position="809"/>
        <end position="1027"/>
    </location>
</feature>
<feature type="domain" description="PAS" evidence="9">
    <location>
        <begin position="413"/>
        <end position="483"/>
    </location>
</feature>
<dbReference type="Gene3D" id="3.30.450.20">
    <property type="entry name" value="PAS domain"/>
    <property type="match status" value="5"/>
</dbReference>
<dbReference type="InterPro" id="IPR013656">
    <property type="entry name" value="PAS_4"/>
</dbReference>
<dbReference type="RefSeq" id="WP_169787364.1">
    <property type="nucleotide sequence ID" value="NZ_CYHA01000002.1"/>
</dbReference>
<dbReference type="EC" id="2.7.13.3" evidence="2"/>
<dbReference type="Pfam" id="PF02518">
    <property type="entry name" value="HATPase_c"/>
    <property type="match status" value="1"/>
</dbReference>
<reference evidence="12" key="1">
    <citation type="submission" date="2015-08" db="EMBL/GenBank/DDBJ databases">
        <authorList>
            <person name="Varghese N."/>
        </authorList>
    </citation>
    <scope>NUCLEOTIDE SEQUENCE [LARGE SCALE GENOMIC DNA]</scope>
    <source>
        <strain evidence="12">DSM 17901</strain>
    </source>
</reference>
<dbReference type="InterPro" id="IPR000014">
    <property type="entry name" value="PAS"/>
</dbReference>
<dbReference type="CDD" id="cd00082">
    <property type="entry name" value="HisKA"/>
    <property type="match status" value="1"/>
</dbReference>
<dbReference type="Gene3D" id="2.10.70.100">
    <property type="match status" value="1"/>
</dbReference>
<keyword evidence="4" id="KW-0808">Transferase</keyword>
<dbReference type="Pfam" id="PF08448">
    <property type="entry name" value="PAS_4"/>
    <property type="match status" value="1"/>
</dbReference>
<name>A0A0K6GTX6_9NEIS</name>
<dbReference type="CDD" id="cd16922">
    <property type="entry name" value="HATPase_EvgS-ArcB-TorS-like"/>
    <property type="match status" value="1"/>
</dbReference>
<feature type="domain" description="PAS" evidence="9">
    <location>
        <begin position="145"/>
        <end position="203"/>
    </location>
</feature>
<gene>
    <name evidence="11" type="ORF">Ga0061063_1080</name>
</gene>
<evidence type="ECO:0000256" key="4">
    <source>
        <dbReference type="ARBA" id="ARBA00022679"/>
    </source>
</evidence>
<dbReference type="PROSITE" id="PS50113">
    <property type="entry name" value="PAC"/>
    <property type="match status" value="3"/>
</dbReference>
<dbReference type="PROSITE" id="PS50112">
    <property type="entry name" value="PAS"/>
    <property type="match status" value="3"/>
</dbReference>
<dbReference type="Gene3D" id="3.40.50.2300">
    <property type="match status" value="1"/>
</dbReference>
<dbReference type="SUPFAM" id="SSF47384">
    <property type="entry name" value="Homodimeric domain of signal transducing histidine kinase"/>
    <property type="match status" value="1"/>
</dbReference>
<feature type="domain" description="Response regulatory" evidence="8">
    <location>
        <begin position="1050"/>
        <end position="1164"/>
    </location>
</feature>
<evidence type="ECO:0000259" key="8">
    <source>
        <dbReference type="PROSITE" id="PS50110"/>
    </source>
</evidence>
<feature type="domain" description="PAC" evidence="10">
    <location>
        <begin position="360"/>
        <end position="412"/>
    </location>
</feature>
<dbReference type="SUPFAM" id="SSF55785">
    <property type="entry name" value="PYP-like sensor domain (PAS domain)"/>
    <property type="match status" value="6"/>
</dbReference>
<evidence type="ECO:0000313" key="11">
    <source>
        <dbReference type="EMBL" id="CUA82215.1"/>
    </source>
</evidence>
<dbReference type="PANTHER" id="PTHR43304:SF1">
    <property type="entry name" value="PAC DOMAIN-CONTAINING PROTEIN"/>
    <property type="match status" value="1"/>
</dbReference>
<proteinExistence type="predicted"/>
<evidence type="ECO:0000259" key="10">
    <source>
        <dbReference type="PROSITE" id="PS50113"/>
    </source>
</evidence>
<accession>A0A0K6GTX6</accession>
<dbReference type="CDD" id="cd00130">
    <property type="entry name" value="PAS"/>
    <property type="match status" value="6"/>
</dbReference>
<comment type="catalytic activity">
    <reaction evidence="1">
        <text>ATP + protein L-histidine = ADP + protein N-phospho-L-histidine.</text>
        <dbReference type="EC" id="2.7.13.3"/>
    </reaction>
</comment>
<dbReference type="SUPFAM" id="SSF55874">
    <property type="entry name" value="ATPase domain of HSP90 chaperone/DNA topoisomerase II/histidine kinase"/>
    <property type="match status" value="1"/>
</dbReference>
<organism evidence="11 12">
    <name type="scientific">Gulbenkiania indica</name>
    <dbReference type="NCBI Taxonomy" id="375574"/>
    <lineage>
        <taxon>Bacteria</taxon>
        <taxon>Pseudomonadati</taxon>
        <taxon>Pseudomonadota</taxon>
        <taxon>Betaproteobacteria</taxon>
        <taxon>Neisseriales</taxon>
        <taxon>Chromobacteriaceae</taxon>
        <taxon>Gulbenkiania</taxon>
    </lineage>
</organism>
<dbReference type="InterPro" id="IPR003594">
    <property type="entry name" value="HATPase_dom"/>
</dbReference>
<dbReference type="FunFam" id="3.30.450.20:FF:000099">
    <property type="entry name" value="Sensory box sensor histidine kinase"/>
    <property type="match status" value="1"/>
</dbReference>
<keyword evidence="12" id="KW-1185">Reference proteome</keyword>
<dbReference type="InterPro" id="IPR011006">
    <property type="entry name" value="CheY-like_superfamily"/>
</dbReference>
<dbReference type="Proteomes" id="UP000243535">
    <property type="component" value="Unassembled WGS sequence"/>
</dbReference>
<dbReference type="InterPro" id="IPR001789">
    <property type="entry name" value="Sig_transdc_resp-reg_receiver"/>
</dbReference>
<dbReference type="PANTHER" id="PTHR43304">
    <property type="entry name" value="PHYTOCHROME-LIKE PROTEIN CPH1"/>
    <property type="match status" value="1"/>
</dbReference>
<dbReference type="InterPro" id="IPR036097">
    <property type="entry name" value="HisK_dim/P_sf"/>
</dbReference>
<protein>
    <recommendedName>
        <fullName evidence="2">histidine kinase</fullName>
        <ecNumber evidence="2">2.7.13.3</ecNumber>
    </recommendedName>
</protein>
<dbReference type="Pfam" id="PF08447">
    <property type="entry name" value="PAS_3"/>
    <property type="match status" value="4"/>
</dbReference>
<dbReference type="SMART" id="SM00387">
    <property type="entry name" value="HATPase_c"/>
    <property type="match status" value="1"/>
</dbReference>
<dbReference type="STRING" id="375574.GCA_001418035_00874"/>
<evidence type="ECO:0000256" key="6">
    <source>
        <dbReference type="PROSITE-ProRule" id="PRU00169"/>
    </source>
</evidence>
<dbReference type="InterPro" id="IPR013655">
    <property type="entry name" value="PAS_fold_3"/>
</dbReference>
<evidence type="ECO:0000259" key="7">
    <source>
        <dbReference type="PROSITE" id="PS50109"/>
    </source>
</evidence>
<dbReference type="SMART" id="SM00388">
    <property type="entry name" value="HisKA"/>
    <property type="match status" value="1"/>
</dbReference>
<feature type="domain" description="PAC" evidence="10">
    <location>
        <begin position="223"/>
        <end position="276"/>
    </location>
</feature>
<dbReference type="SUPFAM" id="SSF52172">
    <property type="entry name" value="CheY-like"/>
    <property type="match status" value="1"/>
</dbReference>
<dbReference type="NCBIfam" id="TIGR00229">
    <property type="entry name" value="sensory_box"/>
    <property type="match status" value="4"/>
</dbReference>
<dbReference type="Pfam" id="PF00072">
    <property type="entry name" value="Response_reg"/>
    <property type="match status" value="1"/>
</dbReference>
<dbReference type="InterPro" id="IPR004358">
    <property type="entry name" value="Sig_transdc_His_kin-like_C"/>
</dbReference>
<keyword evidence="5" id="KW-0418">Kinase</keyword>
<dbReference type="SMART" id="SM00448">
    <property type="entry name" value="REC"/>
    <property type="match status" value="1"/>
</dbReference>
<dbReference type="InterPro" id="IPR000700">
    <property type="entry name" value="PAS-assoc_C"/>
</dbReference>
<evidence type="ECO:0000313" key="12">
    <source>
        <dbReference type="Proteomes" id="UP000243535"/>
    </source>
</evidence>